<dbReference type="EMBL" id="OANS01000001">
    <property type="protein sequence ID" value="SNX27912.1"/>
    <property type="molecule type" value="Genomic_DNA"/>
</dbReference>
<protein>
    <submittedName>
        <fullName evidence="2">Phytoene synthase</fullName>
    </submittedName>
</protein>
<dbReference type="OrthoDB" id="9807580at2"/>
<evidence type="ECO:0000313" key="3">
    <source>
        <dbReference type="Proteomes" id="UP000218069"/>
    </source>
</evidence>
<organism evidence="2 3">
    <name type="scientific">Polynucleobacter meluiroseus</name>
    <dbReference type="NCBI Taxonomy" id="1938814"/>
    <lineage>
        <taxon>Bacteria</taxon>
        <taxon>Pseudomonadati</taxon>
        <taxon>Pseudomonadota</taxon>
        <taxon>Betaproteobacteria</taxon>
        <taxon>Burkholderiales</taxon>
        <taxon>Burkholderiaceae</taxon>
        <taxon>Polynucleobacter</taxon>
    </lineage>
</organism>
<accession>A0A240DYA6</accession>
<dbReference type="GO" id="GO:0051996">
    <property type="term" value="F:squalene synthase [NAD(P)H] activity"/>
    <property type="evidence" value="ECO:0007669"/>
    <property type="project" value="InterPro"/>
</dbReference>
<dbReference type="SFLD" id="SFLDS00005">
    <property type="entry name" value="Isoprenoid_Synthase_Type_I"/>
    <property type="match status" value="1"/>
</dbReference>
<reference evidence="3" key="1">
    <citation type="submission" date="2017-08" db="EMBL/GenBank/DDBJ databases">
        <authorList>
            <person name="Varghese N."/>
            <person name="Submissions S."/>
        </authorList>
    </citation>
    <scope>NUCLEOTIDE SEQUENCE [LARGE SCALE GENOMIC DNA]</scope>
    <source>
        <strain evidence="3">AP-Melu-1000-B4</strain>
    </source>
</reference>
<dbReference type="InterPro" id="IPR033904">
    <property type="entry name" value="Trans_IPPS_HH"/>
</dbReference>
<dbReference type="GO" id="GO:0016117">
    <property type="term" value="P:carotenoid biosynthetic process"/>
    <property type="evidence" value="ECO:0007669"/>
    <property type="project" value="UniProtKB-ARBA"/>
</dbReference>
<dbReference type="Gene3D" id="1.10.600.10">
    <property type="entry name" value="Farnesyl Diphosphate Synthase"/>
    <property type="match status" value="1"/>
</dbReference>
<keyword evidence="3" id="KW-1185">Reference proteome</keyword>
<evidence type="ECO:0000256" key="1">
    <source>
        <dbReference type="ARBA" id="ARBA00022679"/>
    </source>
</evidence>
<dbReference type="PROSITE" id="PS01044">
    <property type="entry name" value="SQUALEN_PHYTOEN_SYN_1"/>
    <property type="match status" value="1"/>
</dbReference>
<dbReference type="SUPFAM" id="SSF48576">
    <property type="entry name" value="Terpenoid synthases"/>
    <property type="match status" value="1"/>
</dbReference>
<evidence type="ECO:0000313" key="2">
    <source>
        <dbReference type="EMBL" id="SNX27912.1"/>
    </source>
</evidence>
<dbReference type="SFLD" id="SFLDG01212">
    <property type="entry name" value="Phytoene_synthase_like"/>
    <property type="match status" value="1"/>
</dbReference>
<dbReference type="InterPro" id="IPR008949">
    <property type="entry name" value="Isoprenoid_synthase_dom_sf"/>
</dbReference>
<sequence>MSKHSSRHSADAILATKGKSFHWARRLLGKEYALRATRLYRFCRYIDDLVDEAESSELAEKGLVEVSQAILSGQSNHEVVRDGLSLMKECHIPQAVVLDLIAGATSDIALVRIQDQDALLRYCYQVAGTVGLMMSNVLDTHEDAAKPYAVDLGMAMQLTNICRDIKTDALLNRRYVPGDLVKDLEPISLIYPNEQQKQIVSEAVANLLDCAEKYYSSGERGLSYLPLKARLSILVAARVYREIGRELKKQHCEYWHRRIVISSPRKVIITLQALLSVCFNLQFWRHPKSHDLGLHRALLDPQTQAPLSIKSYAG</sequence>
<dbReference type="GO" id="GO:0004311">
    <property type="term" value="F:geranylgeranyl diphosphate synthase activity"/>
    <property type="evidence" value="ECO:0007669"/>
    <property type="project" value="InterPro"/>
</dbReference>
<dbReference type="PANTHER" id="PTHR31480">
    <property type="entry name" value="BIFUNCTIONAL LYCOPENE CYCLASE/PHYTOENE SYNTHASE"/>
    <property type="match status" value="1"/>
</dbReference>
<dbReference type="InterPro" id="IPR044843">
    <property type="entry name" value="Trans_IPPS_bact-type"/>
</dbReference>
<dbReference type="AlphaFoldDB" id="A0A240DYA6"/>
<dbReference type="InterPro" id="IPR002060">
    <property type="entry name" value="Squ/phyt_synthse"/>
</dbReference>
<dbReference type="Pfam" id="PF00494">
    <property type="entry name" value="SQS_PSY"/>
    <property type="match status" value="1"/>
</dbReference>
<dbReference type="PROSITE" id="PS01045">
    <property type="entry name" value="SQUALEN_PHYTOEN_SYN_2"/>
    <property type="match status" value="1"/>
</dbReference>
<dbReference type="Proteomes" id="UP000218069">
    <property type="component" value="Unassembled WGS sequence"/>
</dbReference>
<keyword evidence="1" id="KW-0808">Transferase</keyword>
<name>A0A240DYA6_9BURK</name>
<dbReference type="RefSeq" id="WP_096672022.1">
    <property type="nucleotide sequence ID" value="NZ_OANS01000001.1"/>
</dbReference>
<dbReference type="SFLD" id="SFLDG01018">
    <property type="entry name" value="Squalene/Phytoene_Synthase_Lik"/>
    <property type="match status" value="1"/>
</dbReference>
<dbReference type="InterPro" id="IPR019845">
    <property type="entry name" value="Squalene/phytoene_synthase_CS"/>
</dbReference>
<dbReference type="CDD" id="cd00683">
    <property type="entry name" value="Trans_IPPS_HH"/>
    <property type="match status" value="1"/>
</dbReference>
<gene>
    <name evidence="2" type="ORF">SAMN06295945_0230</name>
</gene>
<proteinExistence type="predicted"/>